<dbReference type="Proteomes" id="UP001230426">
    <property type="component" value="Unassembled WGS sequence"/>
</dbReference>
<evidence type="ECO:0000313" key="1">
    <source>
        <dbReference type="EMBL" id="MDP9868140.1"/>
    </source>
</evidence>
<protein>
    <submittedName>
        <fullName evidence="1">Uncharacterized protein</fullName>
    </submittedName>
</protein>
<comment type="caution">
    <text evidence="1">The sequence shown here is derived from an EMBL/GenBank/DDBJ whole genome shotgun (WGS) entry which is preliminary data.</text>
</comment>
<keyword evidence="2" id="KW-1185">Reference proteome</keyword>
<organism evidence="1 2">
    <name type="scientific">Streptosporangium brasiliense</name>
    <dbReference type="NCBI Taxonomy" id="47480"/>
    <lineage>
        <taxon>Bacteria</taxon>
        <taxon>Bacillati</taxon>
        <taxon>Actinomycetota</taxon>
        <taxon>Actinomycetes</taxon>
        <taxon>Streptosporangiales</taxon>
        <taxon>Streptosporangiaceae</taxon>
        <taxon>Streptosporangium</taxon>
    </lineage>
</organism>
<gene>
    <name evidence="1" type="ORF">J2S55_007406</name>
</gene>
<evidence type="ECO:0000313" key="2">
    <source>
        <dbReference type="Proteomes" id="UP001230426"/>
    </source>
</evidence>
<dbReference type="EMBL" id="JAUSRB010000002">
    <property type="protein sequence ID" value="MDP9868140.1"/>
    <property type="molecule type" value="Genomic_DNA"/>
</dbReference>
<reference evidence="1 2" key="1">
    <citation type="submission" date="2023-07" db="EMBL/GenBank/DDBJ databases">
        <title>Sequencing the genomes of 1000 actinobacteria strains.</title>
        <authorList>
            <person name="Klenk H.-P."/>
        </authorList>
    </citation>
    <scope>NUCLEOTIDE SEQUENCE [LARGE SCALE GENOMIC DNA]</scope>
    <source>
        <strain evidence="1 2">DSM 44109</strain>
    </source>
</reference>
<proteinExistence type="predicted"/>
<accession>A0ABT9RFX0</accession>
<sequence>MPPIEAPYLAGASVDSGLVAFVTVGNGMVPIGNSASVLSASTAKSVPHDMVALPETKSR</sequence>
<name>A0ABT9RFX0_9ACTN</name>